<evidence type="ECO:0008006" key="3">
    <source>
        <dbReference type="Google" id="ProtNLM"/>
    </source>
</evidence>
<dbReference type="NCBIfam" id="TIGR02436">
    <property type="entry name" value="four helix bundle protein"/>
    <property type="match status" value="1"/>
</dbReference>
<organism evidence="1 2">
    <name type="scientific">Fischerella thermalis CCMEE 5318</name>
    <dbReference type="NCBI Taxonomy" id="2019666"/>
    <lineage>
        <taxon>Bacteria</taxon>
        <taxon>Bacillati</taxon>
        <taxon>Cyanobacteriota</taxon>
        <taxon>Cyanophyceae</taxon>
        <taxon>Nostocales</taxon>
        <taxon>Hapalosiphonaceae</taxon>
        <taxon>Fischerella</taxon>
    </lineage>
</organism>
<evidence type="ECO:0000313" key="1">
    <source>
        <dbReference type="EMBL" id="PMB19701.1"/>
    </source>
</evidence>
<dbReference type="Proteomes" id="UP000235081">
    <property type="component" value="Unassembled WGS sequence"/>
</dbReference>
<comment type="caution">
    <text evidence="1">The sequence shown here is derived from an EMBL/GenBank/DDBJ whole genome shotgun (WGS) entry which is preliminary data.</text>
</comment>
<reference evidence="1 2" key="1">
    <citation type="submission" date="2017-07" db="EMBL/GenBank/DDBJ databases">
        <title>Genomes of Fischerella (Mastigocladus) sp. strains.</title>
        <authorList>
            <person name="Miller S.R."/>
        </authorList>
    </citation>
    <scope>NUCLEOTIDE SEQUENCE [LARGE SCALE GENOMIC DNA]</scope>
    <source>
        <strain evidence="1 2">CCMEE 5318</strain>
    </source>
</reference>
<gene>
    <name evidence="1" type="ORF">CEN46_18100</name>
</gene>
<dbReference type="PANTHER" id="PTHR38471:SF2">
    <property type="entry name" value="FOUR HELIX BUNDLE PROTEIN"/>
    <property type="match status" value="1"/>
</dbReference>
<sequence length="126" mass="14675">MNKANFEDLQIFQLAEKLADMIWDIVINCNSFEKDTIGKQFTRAVDSIGANIAEGNGRYNLQDNLRFIKIARGSLYETKYWLKRADIRKLLVNEQLDNIEAIINELSPKLNAYLKYLDMTIKKQNK</sequence>
<dbReference type="EMBL" id="NMQE01000579">
    <property type="protein sequence ID" value="PMB19701.1"/>
    <property type="molecule type" value="Genomic_DNA"/>
</dbReference>
<dbReference type="SUPFAM" id="SSF158446">
    <property type="entry name" value="IVS-encoded protein-like"/>
    <property type="match status" value="1"/>
</dbReference>
<dbReference type="Gene3D" id="1.20.1440.60">
    <property type="entry name" value="23S rRNA-intervening sequence"/>
    <property type="match status" value="1"/>
</dbReference>
<evidence type="ECO:0000313" key="2">
    <source>
        <dbReference type="Proteomes" id="UP000235081"/>
    </source>
</evidence>
<dbReference type="PANTHER" id="PTHR38471">
    <property type="entry name" value="FOUR HELIX BUNDLE PROTEIN"/>
    <property type="match status" value="1"/>
</dbReference>
<accession>A0A2N6LAU5</accession>
<dbReference type="InterPro" id="IPR036583">
    <property type="entry name" value="23S_rRNA_IVS_sf"/>
</dbReference>
<name>A0A2N6LAU5_9CYAN</name>
<dbReference type="Pfam" id="PF05635">
    <property type="entry name" value="23S_rRNA_IVP"/>
    <property type="match status" value="1"/>
</dbReference>
<proteinExistence type="predicted"/>
<dbReference type="InterPro" id="IPR012657">
    <property type="entry name" value="23S_rRNA-intervening_sequence"/>
</dbReference>
<dbReference type="RefSeq" id="WP_102182623.1">
    <property type="nucleotide sequence ID" value="NZ_NMQE01000579.1"/>
</dbReference>
<dbReference type="AlphaFoldDB" id="A0A2N6LAU5"/>
<protein>
    <recommendedName>
        <fullName evidence="3">Four helix bundle protein</fullName>
    </recommendedName>
</protein>